<evidence type="ECO:0000256" key="6">
    <source>
        <dbReference type="ARBA" id="ARBA00023004"/>
    </source>
</evidence>
<dbReference type="InterPro" id="IPR018301">
    <property type="entry name" value="ArAA_hydroxylase_Fe/CU_BS"/>
</dbReference>
<dbReference type="PIRSF" id="PIRSF000336">
    <property type="entry name" value="TH"/>
    <property type="match status" value="1"/>
</dbReference>
<keyword evidence="8" id="KW-0966">Cell projection</keyword>
<dbReference type="AlphaFoldDB" id="A0A0L7R989"/>
<dbReference type="InterPro" id="IPR002912">
    <property type="entry name" value="ACT_dom"/>
</dbReference>
<comment type="subcellular location">
    <subcellularLocation>
        <location evidence="2">Cell projection</location>
        <location evidence="2">Axon</location>
    </subcellularLocation>
</comment>
<dbReference type="InterPro" id="IPR045865">
    <property type="entry name" value="ACT-like_dom_sf"/>
</dbReference>
<keyword evidence="4 9" id="KW-0479">Metal-binding</keyword>
<dbReference type="InterPro" id="IPR036329">
    <property type="entry name" value="Aro-AA_hydroxylase_C_sf"/>
</dbReference>
<dbReference type="Proteomes" id="UP000053825">
    <property type="component" value="Unassembled WGS sequence"/>
</dbReference>
<feature type="coiled-coil region" evidence="11">
    <location>
        <begin position="499"/>
        <end position="526"/>
    </location>
</feature>
<dbReference type="GO" id="GO:0043204">
    <property type="term" value="C:perikaryon"/>
    <property type="evidence" value="ECO:0007669"/>
    <property type="project" value="TreeGrafter"/>
</dbReference>
<comment type="similarity">
    <text evidence="3">Belongs to the biopterin-dependent aromatic amino acid hydroxylase family.</text>
</comment>
<evidence type="ECO:0000313" key="16">
    <source>
        <dbReference type="Proteomes" id="UP000053825"/>
    </source>
</evidence>
<keyword evidence="11" id="KW-0175">Coiled coil</keyword>
<dbReference type="Pfam" id="PF00351">
    <property type="entry name" value="Biopterin_H"/>
    <property type="match status" value="1"/>
</dbReference>
<evidence type="ECO:0000313" key="15">
    <source>
        <dbReference type="EMBL" id="KOC67413.1"/>
    </source>
</evidence>
<evidence type="ECO:0000259" key="14">
    <source>
        <dbReference type="PROSITE" id="PS51671"/>
    </source>
</evidence>
<accession>A0A0L7R989</accession>
<evidence type="ECO:0000256" key="10">
    <source>
        <dbReference type="PIRSR" id="PIRSR601273-2"/>
    </source>
</evidence>
<evidence type="ECO:0000256" key="1">
    <source>
        <dbReference type="ARBA" id="ARBA00001954"/>
    </source>
</evidence>
<feature type="region of interest" description="Disordered" evidence="12">
    <location>
        <begin position="29"/>
        <end position="48"/>
    </location>
</feature>
<comment type="cofactor">
    <cofactor evidence="1 10">
        <name>Fe(2+)</name>
        <dbReference type="ChEBI" id="CHEBI:29033"/>
    </cofactor>
</comment>
<feature type="non-terminal residue" evidence="15">
    <location>
        <position position="1"/>
    </location>
</feature>
<dbReference type="EMBL" id="KQ414627">
    <property type="protein sequence ID" value="KOC67413.1"/>
    <property type="molecule type" value="Genomic_DNA"/>
</dbReference>
<dbReference type="PANTHER" id="PTHR11473">
    <property type="entry name" value="AROMATIC AMINO ACID HYDROXYLASE"/>
    <property type="match status" value="1"/>
</dbReference>
<evidence type="ECO:0000256" key="5">
    <source>
        <dbReference type="ARBA" id="ARBA00023002"/>
    </source>
</evidence>
<dbReference type="InterPro" id="IPR019773">
    <property type="entry name" value="Tyrosine_3-monooxygenase-like"/>
</dbReference>
<dbReference type="OrthoDB" id="983542at2759"/>
<dbReference type="PROSITE" id="PS51671">
    <property type="entry name" value="ACT"/>
    <property type="match status" value="1"/>
</dbReference>
<dbReference type="PROSITE" id="PS00367">
    <property type="entry name" value="BH4_AAA_HYDROXYL_1"/>
    <property type="match status" value="1"/>
</dbReference>
<dbReference type="GO" id="GO:0004511">
    <property type="term" value="F:tyrosine 3-monooxygenase activity"/>
    <property type="evidence" value="ECO:0007669"/>
    <property type="project" value="InterPro"/>
</dbReference>
<evidence type="ECO:0000256" key="11">
    <source>
        <dbReference type="SAM" id="Coils"/>
    </source>
</evidence>
<dbReference type="GO" id="GO:0006585">
    <property type="term" value="P:dopamine biosynthetic process from tyrosine"/>
    <property type="evidence" value="ECO:0007669"/>
    <property type="project" value="TreeGrafter"/>
</dbReference>
<dbReference type="Gene3D" id="1.10.800.10">
    <property type="entry name" value="Aromatic amino acid hydroxylase"/>
    <property type="match status" value="1"/>
</dbReference>
<dbReference type="InterPro" id="IPR019774">
    <property type="entry name" value="Aromatic-AA_hydroxylase_C"/>
</dbReference>
<keyword evidence="5" id="KW-0560">Oxidoreductase</keyword>
<dbReference type="GO" id="GO:0048066">
    <property type="term" value="P:developmental pigmentation"/>
    <property type="evidence" value="ECO:0007669"/>
    <property type="project" value="UniProtKB-ARBA"/>
</dbReference>
<dbReference type="SUPFAM" id="SSF55021">
    <property type="entry name" value="ACT-like"/>
    <property type="match status" value="1"/>
</dbReference>
<feature type="binding site" evidence="9">
    <location>
        <position position="362"/>
    </location>
    <ligand>
        <name>Fe cation</name>
        <dbReference type="ChEBI" id="CHEBI:24875"/>
    </ligand>
</feature>
<dbReference type="NCBIfam" id="TIGR01269">
    <property type="entry name" value="Tyr_3_monoox"/>
    <property type="match status" value="1"/>
</dbReference>
<feature type="binding site" evidence="9">
    <location>
        <position position="357"/>
    </location>
    <ligand>
        <name>Fe cation</name>
        <dbReference type="ChEBI" id="CHEBI:24875"/>
    </ligand>
</feature>
<gene>
    <name evidence="15" type="ORF">WH47_11592</name>
</gene>
<evidence type="ECO:0000256" key="3">
    <source>
        <dbReference type="ARBA" id="ARBA00009712"/>
    </source>
</evidence>
<feature type="binding site" evidence="9">
    <location>
        <position position="402"/>
    </location>
    <ligand>
        <name>Fe cation</name>
        <dbReference type="ChEBI" id="CHEBI:24875"/>
    </ligand>
</feature>
<feature type="region of interest" description="Disordered" evidence="12">
    <location>
        <begin position="53"/>
        <end position="80"/>
    </location>
</feature>
<sequence length="528" mass="60074">VQNGYPARRRSLVDDARFETLVVKQTKQSVLEEARQRANDSTSDDEQVESLAYAAKNGEATAEVSSDSDIGKPDEDYDDDAGLTEEEVVLAKTIAESPESEHTVQKAALVLRLREGIGSLARILKTIENFKGTVTHVESRPSKKEGHQFDVLVKVDMTRQSLLQLIRNLRQSSALDGVTLLADNSVSIKDPWFPRHACDLDNCNHLMTKYEPDLDMNHPGFADKEYRARRKVIAEIAFAYKYGDPIPNIPYTETENETWSRVFNTVIDLVPKHACVEYQRIFKKLQEEKIFEPHRIPQLQEVSDFLKTHTGFTLRPAAGLLTARDFLSSLAFRVFQSTQYVRHINSPYHTPEPDCIHELLGHMPLLGDPSFAQFSQEIGLASLGASDEEIEKLSTIYWFTVEFGLCKEGEEVKAYGAGLLSAYGELLHALSDKCEHRAFEPTTTALQKYQDQEYQPIYFVAESFEDAKEKFRRWVSTMSRPFEVRFNPHTQRVEVLDSVDRLDNLMSQLNTEMTHLTNAINKIKKSFA</sequence>
<keyword evidence="6 9" id="KW-0408">Iron</keyword>
<feature type="domain" description="Biopterin-dependent aromatic amino acid hydroxylase family profile" evidence="13">
    <location>
        <begin position="178"/>
        <end position="524"/>
    </location>
</feature>
<dbReference type="SUPFAM" id="SSF56534">
    <property type="entry name" value="Aromatic aminoacid monoxygenases, catalytic and oligomerization domains"/>
    <property type="match status" value="1"/>
</dbReference>
<proteinExistence type="inferred from homology"/>
<dbReference type="InterPro" id="IPR036951">
    <property type="entry name" value="ArAA_hydroxylase_sf"/>
</dbReference>
<dbReference type="InterPro" id="IPR005962">
    <property type="entry name" value="Tyr_3_mOase"/>
</dbReference>
<evidence type="ECO:0000256" key="7">
    <source>
        <dbReference type="ARBA" id="ARBA00023033"/>
    </source>
</evidence>
<keyword evidence="7 15" id="KW-0503">Monooxygenase</keyword>
<evidence type="ECO:0000256" key="12">
    <source>
        <dbReference type="SAM" id="MobiDB-lite"/>
    </source>
</evidence>
<dbReference type="GO" id="GO:0030424">
    <property type="term" value="C:axon"/>
    <property type="evidence" value="ECO:0007669"/>
    <property type="project" value="UniProtKB-SubCell"/>
</dbReference>
<evidence type="ECO:0000256" key="4">
    <source>
        <dbReference type="ARBA" id="ARBA00022723"/>
    </source>
</evidence>
<feature type="domain" description="ACT" evidence="14">
    <location>
        <begin position="108"/>
        <end position="183"/>
    </location>
</feature>
<protein>
    <submittedName>
        <fullName evidence="15">Tyrosine 3-monooxygenase</fullName>
    </submittedName>
</protein>
<keyword evidence="16" id="KW-1185">Reference proteome</keyword>
<evidence type="ECO:0000259" key="13">
    <source>
        <dbReference type="PROSITE" id="PS51410"/>
    </source>
</evidence>
<dbReference type="STRING" id="597456.A0A0L7R989"/>
<organism evidence="15 16">
    <name type="scientific">Habropoda laboriosa</name>
    <dbReference type="NCBI Taxonomy" id="597456"/>
    <lineage>
        <taxon>Eukaryota</taxon>
        <taxon>Metazoa</taxon>
        <taxon>Ecdysozoa</taxon>
        <taxon>Arthropoda</taxon>
        <taxon>Hexapoda</taxon>
        <taxon>Insecta</taxon>
        <taxon>Pterygota</taxon>
        <taxon>Neoptera</taxon>
        <taxon>Endopterygota</taxon>
        <taxon>Hymenoptera</taxon>
        <taxon>Apocrita</taxon>
        <taxon>Aculeata</taxon>
        <taxon>Apoidea</taxon>
        <taxon>Anthophila</taxon>
        <taxon>Apidae</taxon>
        <taxon>Habropoda</taxon>
    </lineage>
</organism>
<dbReference type="PRINTS" id="PR00372">
    <property type="entry name" value="FYWHYDRXLASE"/>
</dbReference>
<dbReference type="GO" id="GO:0005506">
    <property type="term" value="F:iron ion binding"/>
    <property type="evidence" value="ECO:0007669"/>
    <property type="project" value="InterPro"/>
</dbReference>
<dbReference type="PANTHER" id="PTHR11473:SF15">
    <property type="entry name" value="TYROSINE 3-MONOOXYGENASE"/>
    <property type="match status" value="1"/>
</dbReference>
<name>A0A0L7R989_9HYME</name>
<dbReference type="GO" id="GO:0005737">
    <property type="term" value="C:cytoplasm"/>
    <property type="evidence" value="ECO:0007669"/>
    <property type="project" value="TreeGrafter"/>
</dbReference>
<dbReference type="PROSITE" id="PS51410">
    <property type="entry name" value="BH4_AAA_HYDROXYL_2"/>
    <property type="match status" value="1"/>
</dbReference>
<evidence type="ECO:0000256" key="9">
    <source>
        <dbReference type="PIRSR" id="PIRSR000336-1"/>
    </source>
</evidence>
<dbReference type="FunFam" id="1.10.800.10:FF:000004">
    <property type="entry name" value="Tyrosine 3-monooxygenase"/>
    <property type="match status" value="1"/>
</dbReference>
<reference evidence="15 16" key="1">
    <citation type="submission" date="2015-07" db="EMBL/GenBank/DDBJ databases">
        <title>The genome of Habropoda laboriosa.</title>
        <authorList>
            <person name="Pan H."/>
            <person name="Kapheim K."/>
        </authorList>
    </citation>
    <scope>NUCLEOTIDE SEQUENCE [LARGE SCALE GENOMIC DNA]</scope>
    <source>
        <strain evidence="15">0110345459</strain>
    </source>
</reference>
<evidence type="ECO:0000256" key="8">
    <source>
        <dbReference type="ARBA" id="ARBA00023273"/>
    </source>
</evidence>
<evidence type="ECO:0000256" key="2">
    <source>
        <dbReference type="ARBA" id="ARBA00004489"/>
    </source>
</evidence>
<dbReference type="InterPro" id="IPR001273">
    <property type="entry name" value="ArAA_hydroxylase"/>
</dbReference>